<dbReference type="GO" id="GO:0006352">
    <property type="term" value="P:DNA-templated transcription initiation"/>
    <property type="evidence" value="ECO:0007669"/>
    <property type="project" value="InterPro"/>
</dbReference>
<dbReference type="eggNOG" id="ENOG5031B51">
    <property type="taxonomic scope" value="Bacteria"/>
</dbReference>
<dbReference type="Gene3D" id="1.20.140.160">
    <property type="match status" value="1"/>
</dbReference>
<comment type="caution">
    <text evidence="2">The sequence shown here is derived from an EMBL/GenBank/DDBJ whole genome shotgun (WGS) entry which is preliminary data.</text>
</comment>
<organism evidence="2 3">
    <name type="scientific">Novosphingobium resinovorum</name>
    <dbReference type="NCBI Taxonomy" id="158500"/>
    <lineage>
        <taxon>Bacteria</taxon>
        <taxon>Pseudomonadati</taxon>
        <taxon>Pseudomonadota</taxon>
        <taxon>Alphaproteobacteria</taxon>
        <taxon>Sphingomonadales</taxon>
        <taxon>Sphingomonadaceae</taxon>
        <taxon>Novosphingobium</taxon>
    </lineage>
</organism>
<dbReference type="SUPFAM" id="SSF88659">
    <property type="entry name" value="Sigma3 and sigma4 domains of RNA polymerase sigma factors"/>
    <property type="match status" value="1"/>
</dbReference>
<dbReference type="InterPro" id="IPR013249">
    <property type="entry name" value="RNA_pol_sigma70_r4_t2"/>
</dbReference>
<dbReference type="InterPro" id="IPR013324">
    <property type="entry name" value="RNA_pol_sigma_r3/r4-like"/>
</dbReference>
<dbReference type="GO" id="GO:0016987">
    <property type="term" value="F:sigma factor activity"/>
    <property type="evidence" value="ECO:0007669"/>
    <property type="project" value="InterPro"/>
</dbReference>
<dbReference type="GO" id="GO:0003677">
    <property type="term" value="F:DNA binding"/>
    <property type="evidence" value="ECO:0007669"/>
    <property type="project" value="InterPro"/>
</dbReference>
<feature type="domain" description="RNA polymerase sigma factor 70 region 4 type 2" evidence="1">
    <location>
        <begin position="37"/>
        <end position="77"/>
    </location>
</feature>
<evidence type="ECO:0000259" key="1">
    <source>
        <dbReference type="Pfam" id="PF08281"/>
    </source>
</evidence>
<evidence type="ECO:0000313" key="3">
    <source>
        <dbReference type="Proteomes" id="UP000024329"/>
    </source>
</evidence>
<sequence length="94" mass="11078">MMWYHRIARFYWLHVRLRRYPMFAQNLGPAPDIREQVKLAIQLVWPLARSVYLLNCVHELSYGEIAICLGVDVRTVELCIADALISMWTLCDQL</sequence>
<proteinExistence type="predicted"/>
<accession>A0A031JZQ5</accession>
<reference evidence="2 3" key="1">
    <citation type="submission" date="2014-03" db="EMBL/GenBank/DDBJ databases">
        <title>Whole genome sequence of Novosphingobium resinovorum KF1.</title>
        <authorList>
            <person name="Gan H.M."/>
            <person name="Gan H.Y."/>
            <person name="Chew T.H."/>
            <person name="Savka M.A."/>
        </authorList>
    </citation>
    <scope>NUCLEOTIDE SEQUENCE [LARGE SCALE GENOMIC DNA]</scope>
    <source>
        <strain evidence="2 3">KF1</strain>
    </source>
</reference>
<dbReference type="EMBL" id="JFYZ01000008">
    <property type="protein sequence ID" value="EZP82460.1"/>
    <property type="molecule type" value="Genomic_DNA"/>
</dbReference>
<dbReference type="PATRIC" id="fig|158500.4.peg.1995"/>
<gene>
    <name evidence="2" type="ORF">BV97_01957</name>
</gene>
<dbReference type="Pfam" id="PF08281">
    <property type="entry name" value="Sigma70_r4_2"/>
    <property type="match status" value="1"/>
</dbReference>
<dbReference type="Proteomes" id="UP000024329">
    <property type="component" value="Unassembled WGS sequence"/>
</dbReference>
<name>A0A031JZQ5_9SPHN</name>
<evidence type="ECO:0000313" key="2">
    <source>
        <dbReference type="EMBL" id="EZP82460.1"/>
    </source>
</evidence>
<protein>
    <recommendedName>
        <fullName evidence="1">RNA polymerase sigma factor 70 region 4 type 2 domain-containing protein</fullName>
    </recommendedName>
</protein>
<dbReference type="AlphaFoldDB" id="A0A031JZQ5"/>